<dbReference type="PANTHER" id="PTHR42915:SF1">
    <property type="entry name" value="PEPTIDOGLYCAN BETA-N-ACETYLMURAMIDASE NAMZ"/>
    <property type="match status" value="1"/>
</dbReference>
<dbReference type="InterPro" id="IPR048503">
    <property type="entry name" value="NamZ_C"/>
</dbReference>
<evidence type="ECO:0000259" key="2">
    <source>
        <dbReference type="Pfam" id="PF07075"/>
    </source>
</evidence>
<evidence type="ECO:0000256" key="1">
    <source>
        <dbReference type="SAM" id="MobiDB-lite"/>
    </source>
</evidence>
<feature type="domain" description="Peptidoglycan beta-N-acetylmuramidase NamZ C-terminal" evidence="3">
    <location>
        <begin position="261"/>
        <end position="416"/>
    </location>
</feature>
<sequence>MLSPAAEQSPLGHRGGAPRRDGESRMVAGGRGEMIRIGIEGFFEEYLDQFRGAKVGLLSHLPAVDSQFVTSVDLVATHPDLHLKALFTPEHGLFGVAQAGEQIVDEIHPRYKVPIFSLYGTREKPTAKMLAGLDLLLIDFQDVGARFYTYISALGYMLEAAAEAGVPVFVLDRPNPIGGRLFEGPVLAPGYVSYVGKYPIPIRFGMTIGELSLWIAKQEQLSVCLIIVPIEGWQRSMWFDQTGRDWVPTSPNMPTLSTATVYPGMTLFEGTNVTEGRGTTRPFEFFGAPWIEPSELITRFHERGLPGVRLREVSFVPTFSKYKDEVCRGAQVHVTDREQFRPVRTAVHLLEVIKELYPELLRWTDPVRGRHFIDLLCGTDELRLAIDGGQDITTLYEKWETEAEAFRSSISSNFLYS</sequence>
<reference evidence="5" key="1">
    <citation type="submission" date="2017-05" db="EMBL/GenBank/DDBJ databases">
        <authorList>
            <person name="Sung H."/>
        </authorList>
    </citation>
    <scope>NUCLEOTIDE SEQUENCE [LARGE SCALE GENOMIC DNA]</scope>
    <source>
        <strain evidence="5">AR23208</strain>
    </source>
</reference>
<dbReference type="Proteomes" id="UP000195437">
    <property type="component" value="Chromosome"/>
</dbReference>
<gene>
    <name evidence="4" type="ORF">CBW65_19220</name>
</gene>
<name>A0A1Y0IRI6_9BACL</name>
<dbReference type="InterPro" id="IPR048502">
    <property type="entry name" value="NamZ_N"/>
</dbReference>
<evidence type="ECO:0000313" key="4">
    <source>
        <dbReference type="EMBL" id="ARU62870.1"/>
    </source>
</evidence>
<evidence type="ECO:0000313" key="5">
    <source>
        <dbReference type="Proteomes" id="UP000195437"/>
    </source>
</evidence>
<feature type="domain" description="Peptidoglycan beta-N-acetylmuramidase NamZ N-terminal" evidence="2">
    <location>
        <begin position="55"/>
        <end position="256"/>
    </location>
</feature>
<dbReference type="Pfam" id="PF07075">
    <property type="entry name" value="NamZ_N"/>
    <property type="match status" value="1"/>
</dbReference>
<dbReference type="PIRSF" id="PIRSF016719">
    <property type="entry name" value="UCP016719"/>
    <property type="match status" value="1"/>
</dbReference>
<organism evidence="4 5">
    <name type="scientific">Tumebacillus avium</name>
    <dbReference type="NCBI Taxonomy" id="1903704"/>
    <lineage>
        <taxon>Bacteria</taxon>
        <taxon>Bacillati</taxon>
        <taxon>Bacillota</taxon>
        <taxon>Bacilli</taxon>
        <taxon>Bacillales</taxon>
        <taxon>Alicyclobacillaceae</taxon>
        <taxon>Tumebacillus</taxon>
    </lineage>
</organism>
<dbReference type="AlphaFoldDB" id="A0A1Y0IRI6"/>
<feature type="region of interest" description="Disordered" evidence="1">
    <location>
        <begin position="1"/>
        <end position="26"/>
    </location>
</feature>
<dbReference type="InterPro" id="IPR008302">
    <property type="entry name" value="NamZ"/>
</dbReference>
<dbReference type="Pfam" id="PF20732">
    <property type="entry name" value="NamZ_C"/>
    <property type="match status" value="1"/>
</dbReference>
<accession>A0A1Y0IRI6</accession>
<proteinExistence type="predicted"/>
<protein>
    <recommendedName>
        <fullName evidence="6">DUF1343 domain-containing protein</fullName>
    </recommendedName>
</protein>
<dbReference type="EMBL" id="CP021434">
    <property type="protein sequence ID" value="ARU62870.1"/>
    <property type="molecule type" value="Genomic_DNA"/>
</dbReference>
<dbReference type="Gene3D" id="3.90.1150.140">
    <property type="match status" value="1"/>
</dbReference>
<evidence type="ECO:0008006" key="6">
    <source>
        <dbReference type="Google" id="ProtNLM"/>
    </source>
</evidence>
<dbReference type="KEGG" id="tum:CBW65_19220"/>
<dbReference type="Gene3D" id="3.40.50.12170">
    <property type="entry name" value="Uncharacterised protein PF07075, DUF1343"/>
    <property type="match status" value="1"/>
</dbReference>
<evidence type="ECO:0000259" key="3">
    <source>
        <dbReference type="Pfam" id="PF20732"/>
    </source>
</evidence>
<keyword evidence="5" id="KW-1185">Reference proteome</keyword>
<dbReference type="PANTHER" id="PTHR42915">
    <property type="entry name" value="HYPOTHETICAL 460 KDA PROTEIN IN FEUA-SIGW INTERGENIC REGION [PRECURSOR]"/>
    <property type="match status" value="1"/>
</dbReference>
<dbReference type="GO" id="GO:0033922">
    <property type="term" value="F:peptidoglycan beta-N-acetylmuramidase activity"/>
    <property type="evidence" value="ECO:0007669"/>
    <property type="project" value="InterPro"/>
</dbReference>